<dbReference type="Pfam" id="PF06477">
    <property type="entry name" value="DUF1091"/>
    <property type="match status" value="1"/>
</dbReference>
<proteinExistence type="predicted"/>
<sequence length="203" mass="24096">MYKMTPSLVSFGHSLINRCGAMQSRLIIIVLYGIFFASTFDYNDAVVFKFTNFVCESYNQSLFVFNYCRLKAVGRNKVIFNMNGTLLHSANNVWIHSQIFKRANGYRPWLYEVKFDACQYFRRPNNPLVAIVYGLFKEYTNINHTCPYVGPQIIKDFYLRPELLRVPLPTGDYLLMIRWYFEKRLQFDTNVTFVFEEDLMKRN</sequence>
<feature type="transmembrane region" description="Helical" evidence="1">
    <location>
        <begin position="20"/>
        <end position="40"/>
    </location>
</feature>
<keyword evidence="2" id="KW-1185">Reference proteome</keyword>
<dbReference type="InParanoid" id="A0A6I8V588"/>
<dbReference type="SMART" id="SM00697">
    <property type="entry name" value="DM8"/>
    <property type="match status" value="1"/>
</dbReference>
<keyword evidence="1" id="KW-1133">Transmembrane helix</keyword>
<organism evidence="2 3">
    <name type="scientific">Drosophila pseudoobscura pseudoobscura</name>
    <name type="common">Fruit fly</name>
    <dbReference type="NCBI Taxonomy" id="46245"/>
    <lineage>
        <taxon>Eukaryota</taxon>
        <taxon>Metazoa</taxon>
        <taxon>Ecdysozoa</taxon>
        <taxon>Arthropoda</taxon>
        <taxon>Hexapoda</taxon>
        <taxon>Insecta</taxon>
        <taxon>Pterygota</taxon>
        <taxon>Neoptera</taxon>
        <taxon>Endopterygota</taxon>
        <taxon>Diptera</taxon>
        <taxon>Brachycera</taxon>
        <taxon>Muscomorpha</taxon>
        <taxon>Ephydroidea</taxon>
        <taxon>Drosophilidae</taxon>
        <taxon>Drosophila</taxon>
        <taxon>Sophophora</taxon>
    </lineage>
</organism>
<dbReference type="PANTHER" id="PTHR20898">
    <property type="entry name" value="DAEDALUS ON 3-RELATED-RELATED"/>
    <property type="match status" value="1"/>
</dbReference>
<evidence type="ECO:0000313" key="3">
    <source>
        <dbReference type="RefSeq" id="XP_003736302.2"/>
    </source>
</evidence>
<keyword evidence="1" id="KW-0812">Transmembrane</keyword>
<accession>A0A6I8V588</accession>
<dbReference type="PANTHER" id="PTHR20898:SF0">
    <property type="entry name" value="DAEDALUS ON 3-RELATED"/>
    <property type="match status" value="1"/>
</dbReference>
<dbReference type="RefSeq" id="XP_003736302.2">
    <property type="nucleotide sequence ID" value="XM_003736254.3"/>
</dbReference>
<name>A0A6I8V588_DROPS</name>
<dbReference type="AlphaFoldDB" id="A0A6I8V588"/>
<protein>
    <submittedName>
        <fullName evidence="3">Uncharacterized protein</fullName>
    </submittedName>
</protein>
<evidence type="ECO:0000256" key="1">
    <source>
        <dbReference type="SAM" id="Phobius"/>
    </source>
</evidence>
<gene>
    <name evidence="3" type="primary">LOC13036490</name>
</gene>
<reference evidence="3" key="2">
    <citation type="submission" date="2025-08" db="UniProtKB">
        <authorList>
            <consortium name="RefSeq"/>
        </authorList>
    </citation>
    <scope>IDENTIFICATION</scope>
    <source>
        <strain evidence="3">MV-25-SWS-2005</strain>
        <tissue evidence="3">Whole body</tissue>
    </source>
</reference>
<dbReference type="InterPro" id="IPR010512">
    <property type="entry name" value="DUF1091"/>
</dbReference>
<evidence type="ECO:0000313" key="2">
    <source>
        <dbReference type="Proteomes" id="UP000001819"/>
    </source>
</evidence>
<dbReference type="Proteomes" id="UP000001819">
    <property type="component" value="Chromosome 2"/>
</dbReference>
<dbReference type="KEGG" id="dpo:13036490"/>
<dbReference type="GeneID" id="13036490"/>
<keyword evidence="1" id="KW-0472">Membrane</keyword>
<reference evidence="2" key="1">
    <citation type="submission" date="2024-06" db="UniProtKB">
        <authorList>
            <consortium name="RefSeq"/>
        </authorList>
    </citation>
    <scope>NUCLEOTIDE SEQUENCE [LARGE SCALE GENOMIC DNA]</scope>
    <source>
        <strain evidence="2">MV2-25</strain>
    </source>
</reference>